<dbReference type="PANTHER" id="PTHR23065">
    <property type="entry name" value="PROLINE-SERINE-THREONINE PHOSPHATASE INTERACTING PROTEIN 1"/>
    <property type="match status" value="1"/>
</dbReference>
<dbReference type="FunFam" id="1.20.1270.60:FF:000050">
    <property type="entry name" value="RhoGAP and Fes/CIP4 domain protein"/>
    <property type="match status" value="1"/>
</dbReference>
<feature type="region of interest" description="Disordered" evidence="2">
    <location>
        <begin position="164"/>
        <end position="191"/>
    </location>
</feature>
<reference evidence="6" key="1">
    <citation type="submission" date="2021-03" db="EMBL/GenBank/DDBJ databases">
        <authorList>
            <person name="Tagirdzhanova G."/>
        </authorList>
    </citation>
    <scope>NUCLEOTIDE SEQUENCE</scope>
</reference>
<dbReference type="GO" id="GO:0005096">
    <property type="term" value="F:GTPase activator activity"/>
    <property type="evidence" value="ECO:0007669"/>
    <property type="project" value="TreeGrafter"/>
</dbReference>
<dbReference type="AlphaFoldDB" id="A0A8H3F3K5"/>
<feature type="domain" description="Rho-GAP" evidence="4">
    <location>
        <begin position="468"/>
        <end position="666"/>
    </location>
</feature>
<dbReference type="GO" id="GO:0005737">
    <property type="term" value="C:cytoplasm"/>
    <property type="evidence" value="ECO:0007669"/>
    <property type="project" value="TreeGrafter"/>
</dbReference>
<evidence type="ECO:0000256" key="2">
    <source>
        <dbReference type="SAM" id="MobiDB-lite"/>
    </source>
</evidence>
<dbReference type="PANTHER" id="PTHR23065:SF17">
    <property type="entry name" value="RHO-GTPASE-ACTIVATING PROTEIN RGD2"/>
    <property type="match status" value="1"/>
</dbReference>
<dbReference type="InterPro" id="IPR008936">
    <property type="entry name" value="Rho_GTPase_activation_prot"/>
</dbReference>
<keyword evidence="7" id="KW-1185">Reference proteome</keyword>
<feature type="domain" description="F-BAR" evidence="5">
    <location>
        <begin position="3"/>
        <end position="434"/>
    </location>
</feature>
<feature type="compositionally biased region" description="Polar residues" evidence="2">
    <location>
        <begin position="743"/>
        <end position="780"/>
    </location>
</feature>
<dbReference type="Pfam" id="PF00620">
    <property type="entry name" value="RhoGAP"/>
    <property type="match status" value="1"/>
</dbReference>
<dbReference type="EMBL" id="CAJPDQ010000011">
    <property type="protein sequence ID" value="CAF9916530.1"/>
    <property type="molecule type" value="Genomic_DNA"/>
</dbReference>
<dbReference type="Proteomes" id="UP000664169">
    <property type="component" value="Unassembled WGS sequence"/>
</dbReference>
<evidence type="ECO:0000259" key="3">
    <source>
        <dbReference type="PROSITE" id="PS50186"/>
    </source>
</evidence>
<dbReference type="InterPro" id="IPR027267">
    <property type="entry name" value="AH/BAR_dom_sf"/>
</dbReference>
<dbReference type="PROSITE" id="PS50186">
    <property type="entry name" value="DEP"/>
    <property type="match status" value="1"/>
</dbReference>
<dbReference type="SMART" id="SM00055">
    <property type="entry name" value="FCH"/>
    <property type="match status" value="1"/>
</dbReference>
<sequence length="908" mass="100481">MAPGFADSFWSADYAGGLGVLFGKLQQGIVENEQVLTIARMRAEAEEQCGKRLADIQVATDKLGNGFARDDGASLRKAYEGVRTEMAEAAKSHRKIAASITELVVMPFGKWCDAHESRVQGSHDDLQARIKAHDKQADSVRKLRSTYFNKCRQVEDLEEENKLAFQEPEKEGSPKAGKSPQTPTLKLPEDDIQEEEPIEIGDDTYAPEQVKIILTAMLNNIRIGETKVPILGTYQNVSTGSDITEYIQRTIGATSVGHAERIGQDLVSHGFLRLVGNVGNSFANSSKMNYQWRTKVFQITGIPEKRGPARVSTTSSLDGDNPLIGSMGEMLSKWNPLDNQHANEAPLARLQREARESDEKYKAGVKKLDLLRCDLEEAMVDHLKFMERCELDRLKAIKAVLLDFSGAISNSIPSLQSTVDNMMLYQESVQPLGDLRYLIENYRTGSFSPKVPIYDNYWNQVDEQTFGVDVEARARGDRKRVPVIVTTVLTFLDNHYPDLEGDEIRRNIWLTDVPIAATHHLRNSINNGKAVPREMLERYEIPIVASVLKLYLLELPDSLVSSQVYEIIKTLYSNPDSTASDTTRVTVLQNTLGQLRLANIATLDALATHFTRLIDLTSADEEYVTQLATMLAPCILRPRVQSSLTIQERHAYRLVRDLLNHKDEIFGELKRASSQTPAQPSVMSRPRISSTNDESNRQANMEARNRAIADRTRAISPSPAAINGRHRRDKSVGPTPGRFPVITSPTHSAQLAKTRSSLEVPDTPTTPRASELSPQVSEPNKQLPEIPAPNGLAEHIAPVVTEEPKSEDPVGVEKKNSLNRSGHVSSVTSRFNRKAGGHGSQASFGLARQPGIVKRDSQSSTKGSVRDSVTSLSEVSRGEDDAERRPSTHGSLHGSLHGVELSDKPMDD</sequence>
<dbReference type="PROSITE" id="PS50238">
    <property type="entry name" value="RHOGAP"/>
    <property type="match status" value="1"/>
</dbReference>
<dbReference type="GO" id="GO:0007264">
    <property type="term" value="P:small GTPase-mediated signal transduction"/>
    <property type="evidence" value="ECO:0007669"/>
    <property type="project" value="TreeGrafter"/>
</dbReference>
<dbReference type="SUPFAM" id="SSF46785">
    <property type="entry name" value="Winged helix' DNA-binding domain"/>
    <property type="match status" value="1"/>
</dbReference>
<feature type="compositionally biased region" description="Basic and acidic residues" evidence="2">
    <location>
        <begin position="876"/>
        <end position="886"/>
    </location>
</feature>
<protein>
    <recommendedName>
        <fullName evidence="8">Rho-GTPase-activating protein 8</fullName>
    </recommendedName>
</protein>
<evidence type="ECO:0000313" key="6">
    <source>
        <dbReference type="EMBL" id="CAF9916530.1"/>
    </source>
</evidence>
<proteinExistence type="predicted"/>
<dbReference type="Pfam" id="PF00610">
    <property type="entry name" value="DEP"/>
    <property type="match status" value="1"/>
</dbReference>
<feature type="compositionally biased region" description="Polar residues" evidence="2">
    <location>
        <begin position="818"/>
        <end position="830"/>
    </location>
</feature>
<dbReference type="SMART" id="SM00324">
    <property type="entry name" value="RhoGAP"/>
    <property type="match status" value="1"/>
</dbReference>
<dbReference type="FunFam" id="1.10.555.10:FF:000044">
    <property type="entry name" value="Rho-gtpase-activating protein 8"/>
    <property type="match status" value="1"/>
</dbReference>
<evidence type="ECO:0000259" key="4">
    <source>
        <dbReference type="PROSITE" id="PS50238"/>
    </source>
</evidence>
<evidence type="ECO:0000259" key="5">
    <source>
        <dbReference type="PROSITE" id="PS51741"/>
    </source>
</evidence>
<evidence type="ECO:0008006" key="8">
    <source>
        <dbReference type="Google" id="ProtNLM"/>
    </source>
</evidence>
<evidence type="ECO:0000313" key="7">
    <source>
        <dbReference type="Proteomes" id="UP000664169"/>
    </source>
</evidence>
<keyword evidence="1" id="KW-0175">Coiled coil</keyword>
<dbReference type="GO" id="GO:0000935">
    <property type="term" value="C:division septum"/>
    <property type="evidence" value="ECO:0007669"/>
    <property type="project" value="TreeGrafter"/>
</dbReference>
<dbReference type="InterPro" id="IPR036390">
    <property type="entry name" value="WH_DNA-bd_sf"/>
</dbReference>
<organism evidence="6 7">
    <name type="scientific">Gomphillus americanus</name>
    <dbReference type="NCBI Taxonomy" id="1940652"/>
    <lineage>
        <taxon>Eukaryota</taxon>
        <taxon>Fungi</taxon>
        <taxon>Dikarya</taxon>
        <taxon>Ascomycota</taxon>
        <taxon>Pezizomycotina</taxon>
        <taxon>Lecanoromycetes</taxon>
        <taxon>OSLEUM clade</taxon>
        <taxon>Ostropomycetidae</taxon>
        <taxon>Ostropales</taxon>
        <taxon>Graphidaceae</taxon>
        <taxon>Gomphilloideae</taxon>
        <taxon>Gomphillus</taxon>
    </lineage>
</organism>
<dbReference type="GO" id="GO:0007010">
    <property type="term" value="P:cytoskeleton organization"/>
    <property type="evidence" value="ECO:0007669"/>
    <property type="project" value="TreeGrafter"/>
</dbReference>
<feature type="domain" description="DEP" evidence="3">
    <location>
        <begin position="217"/>
        <end position="301"/>
    </location>
</feature>
<dbReference type="SUPFAM" id="SSF103657">
    <property type="entry name" value="BAR/IMD domain-like"/>
    <property type="match status" value="1"/>
</dbReference>
<feature type="region of interest" description="Disordered" evidence="2">
    <location>
        <begin position="801"/>
        <end position="908"/>
    </location>
</feature>
<dbReference type="Gene3D" id="1.20.1270.60">
    <property type="entry name" value="Arfaptin homology (AH) domain/BAR domain"/>
    <property type="match status" value="2"/>
</dbReference>
<gene>
    <name evidence="6" type="ORF">GOMPHAMPRED_001038</name>
</gene>
<dbReference type="CDD" id="cd04399">
    <property type="entry name" value="RhoGAP_fRGD2"/>
    <property type="match status" value="1"/>
</dbReference>
<dbReference type="Pfam" id="PF00611">
    <property type="entry name" value="FCH"/>
    <property type="match status" value="1"/>
</dbReference>
<feature type="compositionally biased region" description="Basic and acidic residues" evidence="2">
    <location>
        <begin position="703"/>
        <end position="713"/>
    </location>
</feature>
<feature type="compositionally biased region" description="Polar residues" evidence="2">
    <location>
        <begin position="858"/>
        <end position="874"/>
    </location>
</feature>
<dbReference type="GO" id="GO:0005886">
    <property type="term" value="C:plasma membrane"/>
    <property type="evidence" value="ECO:0007669"/>
    <property type="project" value="TreeGrafter"/>
</dbReference>
<dbReference type="OrthoDB" id="2155291at2759"/>
<feature type="compositionally biased region" description="Basic and acidic residues" evidence="2">
    <location>
        <begin position="802"/>
        <end position="816"/>
    </location>
</feature>
<dbReference type="InterPro" id="IPR031160">
    <property type="entry name" value="F_BAR_dom"/>
</dbReference>
<accession>A0A8H3F3K5</accession>
<dbReference type="SUPFAM" id="SSF48350">
    <property type="entry name" value="GTPase activation domain, GAP"/>
    <property type="match status" value="1"/>
</dbReference>
<evidence type="ECO:0000256" key="1">
    <source>
        <dbReference type="PROSITE-ProRule" id="PRU01077"/>
    </source>
</evidence>
<feature type="region of interest" description="Disordered" evidence="2">
    <location>
        <begin position="670"/>
        <end position="789"/>
    </location>
</feature>
<dbReference type="PROSITE" id="PS51741">
    <property type="entry name" value="F_BAR"/>
    <property type="match status" value="1"/>
</dbReference>
<dbReference type="InterPro" id="IPR000591">
    <property type="entry name" value="DEP_dom"/>
</dbReference>
<dbReference type="InterPro" id="IPR000198">
    <property type="entry name" value="RhoGAP_dom"/>
</dbReference>
<dbReference type="Gene3D" id="1.10.555.10">
    <property type="entry name" value="Rho GTPase activation protein"/>
    <property type="match status" value="1"/>
</dbReference>
<feature type="compositionally biased region" description="Polar residues" evidence="2">
    <location>
        <begin position="672"/>
        <end position="699"/>
    </location>
</feature>
<comment type="caution">
    <text evidence="6">The sequence shown here is derived from an EMBL/GenBank/DDBJ whole genome shotgun (WGS) entry which is preliminary data.</text>
</comment>
<name>A0A8H3F3K5_9LECA</name>
<dbReference type="InterPro" id="IPR001060">
    <property type="entry name" value="FCH_dom"/>
</dbReference>